<reference evidence="2" key="1">
    <citation type="submission" date="2017-06" db="EMBL/GenBank/DDBJ databases">
        <title>Genome analysis of Fimbriiglobus ruber SP5, the first member of the order Planctomycetales with confirmed chitinolytic capability.</title>
        <authorList>
            <person name="Ravin N.V."/>
            <person name="Rakitin A.L."/>
            <person name="Ivanova A.A."/>
            <person name="Beletsky A.V."/>
            <person name="Kulichevskaya I.S."/>
            <person name="Mardanov A.V."/>
            <person name="Dedysh S.N."/>
        </authorList>
    </citation>
    <scope>NUCLEOTIDE SEQUENCE [LARGE SCALE GENOMIC DNA]</scope>
    <source>
        <strain evidence="2">SP5</strain>
    </source>
</reference>
<evidence type="ECO:0000313" key="2">
    <source>
        <dbReference type="Proteomes" id="UP000214646"/>
    </source>
</evidence>
<dbReference type="Proteomes" id="UP000214646">
    <property type="component" value="Unassembled WGS sequence"/>
</dbReference>
<dbReference type="EMBL" id="NIDE01000019">
    <property type="protein sequence ID" value="OWK34703.1"/>
    <property type="molecule type" value="Genomic_DNA"/>
</dbReference>
<protein>
    <submittedName>
        <fullName evidence="1">Uncharacterized protein</fullName>
    </submittedName>
</protein>
<dbReference type="AlphaFoldDB" id="A0A225D194"/>
<sequence>MGGAEDLEHGGLLKSERVIRKGHEAWGAAGRFEAPSPGCRIEAG</sequence>
<comment type="caution">
    <text evidence="1">The sequence shown here is derived from an EMBL/GenBank/DDBJ whole genome shotgun (WGS) entry which is preliminary data.</text>
</comment>
<gene>
    <name evidence="1" type="ORF">FRUB_09545</name>
</gene>
<evidence type="ECO:0000313" key="1">
    <source>
        <dbReference type="EMBL" id="OWK34703.1"/>
    </source>
</evidence>
<proteinExistence type="predicted"/>
<organism evidence="1 2">
    <name type="scientific">Fimbriiglobus ruber</name>
    <dbReference type="NCBI Taxonomy" id="1908690"/>
    <lineage>
        <taxon>Bacteria</taxon>
        <taxon>Pseudomonadati</taxon>
        <taxon>Planctomycetota</taxon>
        <taxon>Planctomycetia</taxon>
        <taxon>Gemmatales</taxon>
        <taxon>Gemmataceae</taxon>
        <taxon>Fimbriiglobus</taxon>
    </lineage>
</organism>
<name>A0A225D194_9BACT</name>
<accession>A0A225D194</accession>
<keyword evidence="2" id="KW-1185">Reference proteome</keyword>